<reference evidence="2" key="1">
    <citation type="submission" date="2016-02" db="EMBL/GenBank/DDBJ databases">
        <title>WGS assembly of Manihot esculenta.</title>
        <authorList>
            <person name="Bredeson J.V."/>
            <person name="Prochnik S.E."/>
            <person name="Lyons J.B."/>
            <person name="Schmutz J."/>
            <person name="Grimwood J."/>
            <person name="Vrebalov J."/>
            <person name="Bart R.S."/>
            <person name="Amuge T."/>
            <person name="Ferguson M.E."/>
            <person name="Green R."/>
            <person name="Putnam N."/>
            <person name="Stites J."/>
            <person name="Rounsley S."/>
            <person name="Rokhsar D.S."/>
        </authorList>
    </citation>
    <scope>NUCLEOTIDE SEQUENCE [LARGE SCALE GENOMIC DNA]</scope>
    <source>
        <tissue evidence="2">Leaf</tissue>
    </source>
</reference>
<dbReference type="InterPro" id="IPR025558">
    <property type="entry name" value="DUF4283"/>
</dbReference>
<evidence type="ECO:0000259" key="1">
    <source>
        <dbReference type="Pfam" id="PF14111"/>
    </source>
</evidence>
<gene>
    <name evidence="2" type="ORF">MANES_S065900</name>
</gene>
<protein>
    <recommendedName>
        <fullName evidence="1">DUF4283 domain-containing protein</fullName>
    </recommendedName>
</protein>
<evidence type="ECO:0000313" key="2">
    <source>
        <dbReference type="EMBL" id="OAY21689.1"/>
    </source>
</evidence>
<proteinExistence type="predicted"/>
<dbReference type="Pfam" id="PF14111">
    <property type="entry name" value="DUF4283"/>
    <property type="match status" value="1"/>
</dbReference>
<organism evidence="2">
    <name type="scientific">Manihot esculenta</name>
    <name type="common">Cassava</name>
    <name type="synonym">Jatropha manihot</name>
    <dbReference type="NCBI Taxonomy" id="3983"/>
    <lineage>
        <taxon>Eukaryota</taxon>
        <taxon>Viridiplantae</taxon>
        <taxon>Streptophyta</taxon>
        <taxon>Embryophyta</taxon>
        <taxon>Tracheophyta</taxon>
        <taxon>Spermatophyta</taxon>
        <taxon>Magnoliopsida</taxon>
        <taxon>eudicotyledons</taxon>
        <taxon>Gunneridae</taxon>
        <taxon>Pentapetalae</taxon>
        <taxon>rosids</taxon>
        <taxon>fabids</taxon>
        <taxon>Malpighiales</taxon>
        <taxon>Euphorbiaceae</taxon>
        <taxon>Crotonoideae</taxon>
        <taxon>Manihoteae</taxon>
        <taxon>Manihot</taxon>
    </lineage>
</organism>
<dbReference type="EMBL" id="KV450703">
    <property type="protein sequence ID" value="OAY21689.1"/>
    <property type="molecule type" value="Genomic_DNA"/>
</dbReference>
<accession>A0A199UAI8</accession>
<feature type="domain" description="DUF4283" evidence="1">
    <location>
        <begin position="37"/>
        <end position="111"/>
    </location>
</feature>
<sequence length="123" mass="13920">MESNLAALTIKDEEEATALVLGRDVGFSTIEASTFNLVGRLLSNRSVNFATFKNTISTVWRPRCGVCITEVGECIYQFRFFHVVDMNRVLDGKPYSFNNHLLLLHHLQPSEILLTVPLYLSPF</sequence>
<name>A0A199UAI8_MANES</name>
<dbReference type="AlphaFoldDB" id="A0A199UAI8"/>